<reference evidence="3" key="1">
    <citation type="journal article" date="2021" name="Nat. Commun.">
        <title>Genetic determinants of endophytism in the Arabidopsis root mycobiome.</title>
        <authorList>
            <person name="Mesny F."/>
            <person name="Miyauchi S."/>
            <person name="Thiergart T."/>
            <person name="Pickel B."/>
            <person name="Atanasova L."/>
            <person name="Karlsson M."/>
            <person name="Huettel B."/>
            <person name="Barry K.W."/>
            <person name="Haridas S."/>
            <person name="Chen C."/>
            <person name="Bauer D."/>
            <person name="Andreopoulos W."/>
            <person name="Pangilinan J."/>
            <person name="LaButti K."/>
            <person name="Riley R."/>
            <person name="Lipzen A."/>
            <person name="Clum A."/>
            <person name="Drula E."/>
            <person name="Henrissat B."/>
            <person name="Kohler A."/>
            <person name="Grigoriev I.V."/>
            <person name="Martin F.M."/>
            <person name="Hacquard S."/>
        </authorList>
    </citation>
    <scope>NUCLEOTIDE SEQUENCE</scope>
    <source>
        <strain evidence="3">MPI-CAGE-AT-0016</strain>
    </source>
</reference>
<proteinExistence type="predicted"/>
<feature type="region of interest" description="Disordered" evidence="1">
    <location>
        <begin position="448"/>
        <end position="493"/>
    </location>
</feature>
<keyword evidence="4" id="KW-1185">Reference proteome</keyword>
<sequence>MTAIVASRPDMPGYNPLDMDDVHTPSSDYSFYSAAMVSNPGMFSFASQTGPTSDPMSGSSWDTTGEGSQNFQSEYLDTGSSHLGDAEDFPFHFDGALTPRGHAHAAEDQQSKWAAAVPAAPAAVATVGGEPMRRGTSRTSTGSHKHRISKPKTKLTSSSSQVSSRLSNLDMSGNAVLFNGSRPAHLDMNQCLFTSGVSNQMLFSEMPSDLSLGADVLPSPPTEMNMHVVPAHMTLDLDHSPSASWASLSTPESHFSSPANSPNGTWMSDPLMASPPRSDNASPILGAHMKSEGVYPGADLMSADLGGSMMTMIGDDFGLPATFPSRRSTDGESARDHPLYKDAKPAADGLFHCPWEGDASCNHKPEKLKCNYDKFVDSHLKPYRCKDQSCENARFSSTACLLRHEREAHAMHGHGDKPFLCSYDGCDRSMPGNGFPRQWNLRDHMRRVHNDNRMPGSPTGTGHGQQAAKGRKRKDAPKASAPSRKASTKAGAVEAAAREVQSQRPLLEEWTAHRKALEDIVRDMSTFQDGRNGQLYQAAQDQIAAMMRLDSHGAFSTSG</sequence>
<evidence type="ECO:0000313" key="4">
    <source>
        <dbReference type="Proteomes" id="UP000813385"/>
    </source>
</evidence>
<protein>
    <recommendedName>
        <fullName evidence="2">C2H2-type domain-containing protein</fullName>
    </recommendedName>
</protein>
<accession>A0A8K0X202</accession>
<dbReference type="Proteomes" id="UP000813385">
    <property type="component" value="Unassembled WGS sequence"/>
</dbReference>
<feature type="domain" description="C2H2-type" evidence="2">
    <location>
        <begin position="383"/>
        <end position="409"/>
    </location>
</feature>
<dbReference type="SMART" id="SM00355">
    <property type="entry name" value="ZnF_C2H2"/>
    <property type="match status" value="2"/>
</dbReference>
<dbReference type="InterPro" id="IPR059009">
    <property type="entry name" value="Znf_C2H2_17_1st"/>
</dbReference>
<dbReference type="Gene3D" id="3.30.160.60">
    <property type="entry name" value="Classic Zinc Finger"/>
    <property type="match status" value="1"/>
</dbReference>
<dbReference type="InterPro" id="IPR059095">
    <property type="entry name" value="Znf_C2H2_17_2nd"/>
</dbReference>
<dbReference type="OrthoDB" id="5062908at2759"/>
<feature type="region of interest" description="Disordered" evidence="1">
    <location>
        <begin position="46"/>
        <end position="74"/>
    </location>
</feature>
<comment type="caution">
    <text evidence="3">The sequence shown here is derived from an EMBL/GenBank/DDBJ whole genome shotgun (WGS) entry which is preliminary data.</text>
</comment>
<dbReference type="Pfam" id="PF26176">
    <property type="entry name" value="zf_C2H2_17_2"/>
    <property type="match status" value="1"/>
</dbReference>
<feature type="compositionally biased region" description="Polar residues" evidence="1">
    <location>
        <begin position="242"/>
        <end position="266"/>
    </location>
</feature>
<dbReference type="Pfam" id="PF26177">
    <property type="entry name" value="zf_C2H2_17_1st"/>
    <property type="match status" value="1"/>
</dbReference>
<dbReference type="EMBL" id="JAGPXD010000005">
    <property type="protein sequence ID" value="KAH7354113.1"/>
    <property type="molecule type" value="Genomic_DNA"/>
</dbReference>
<dbReference type="InterPro" id="IPR013087">
    <property type="entry name" value="Znf_C2H2_type"/>
</dbReference>
<feature type="domain" description="C2H2-type" evidence="2">
    <location>
        <begin position="419"/>
        <end position="449"/>
    </location>
</feature>
<name>A0A8K0X202_9PEZI</name>
<evidence type="ECO:0000259" key="2">
    <source>
        <dbReference type="SMART" id="SM00355"/>
    </source>
</evidence>
<feature type="region of interest" description="Disordered" evidence="1">
    <location>
        <begin position="127"/>
        <end position="164"/>
    </location>
</feature>
<organism evidence="3 4">
    <name type="scientific">Plectosphaerella cucumerina</name>
    <dbReference type="NCBI Taxonomy" id="40658"/>
    <lineage>
        <taxon>Eukaryota</taxon>
        <taxon>Fungi</taxon>
        <taxon>Dikarya</taxon>
        <taxon>Ascomycota</taxon>
        <taxon>Pezizomycotina</taxon>
        <taxon>Sordariomycetes</taxon>
        <taxon>Hypocreomycetidae</taxon>
        <taxon>Glomerellales</taxon>
        <taxon>Plectosphaerellaceae</taxon>
        <taxon>Plectosphaerella</taxon>
    </lineage>
</organism>
<evidence type="ECO:0000256" key="1">
    <source>
        <dbReference type="SAM" id="MobiDB-lite"/>
    </source>
</evidence>
<gene>
    <name evidence="3" type="ORF">B0T11DRAFT_288065</name>
</gene>
<feature type="compositionally biased region" description="Low complexity" evidence="1">
    <location>
        <begin position="478"/>
        <end position="490"/>
    </location>
</feature>
<feature type="compositionally biased region" description="Basic residues" evidence="1">
    <location>
        <begin position="143"/>
        <end position="153"/>
    </location>
</feature>
<dbReference type="AlphaFoldDB" id="A0A8K0X202"/>
<evidence type="ECO:0000313" key="3">
    <source>
        <dbReference type="EMBL" id="KAH7354113.1"/>
    </source>
</evidence>
<feature type="region of interest" description="Disordered" evidence="1">
    <location>
        <begin position="242"/>
        <end position="281"/>
    </location>
</feature>
<feature type="compositionally biased region" description="Low complexity" evidence="1">
    <location>
        <begin position="154"/>
        <end position="164"/>
    </location>
</feature>